<dbReference type="EMBL" id="AFNT02000005">
    <property type="protein sequence ID" value="ERJ07228.1"/>
    <property type="molecule type" value="Genomic_DNA"/>
</dbReference>
<reference evidence="2 3" key="1">
    <citation type="journal article" date="2011" name="J. Bacteriol.">
        <title>Genome sequence of Halorhabdus tiamatea, the first archaeon isolated from a deep-sea anoxic brine lake.</title>
        <authorList>
            <person name="Antunes A."/>
            <person name="Alam I."/>
            <person name="Bajic V.B."/>
            <person name="Stingl U."/>
        </authorList>
    </citation>
    <scope>NUCLEOTIDE SEQUENCE [LARGE SCALE GENOMIC DNA]</scope>
    <source>
        <strain evidence="2 3">SARL4B</strain>
    </source>
</reference>
<reference evidence="2 3" key="2">
    <citation type="journal article" date="2013" name="PLoS ONE">
        <title>INDIGO - INtegrated Data Warehouse of MIcrobial GenOmes with Examples from the Red Sea Extremophiles.</title>
        <authorList>
            <person name="Alam I."/>
            <person name="Antunes A."/>
            <person name="Kamau A.A."/>
            <person name="Ba Alawi W."/>
            <person name="Kalkatawi M."/>
            <person name="Stingl U."/>
            <person name="Bajic V.B."/>
        </authorList>
    </citation>
    <scope>NUCLEOTIDE SEQUENCE [LARGE SCALE GENOMIC DNA]</scope>
    <source>
        <strain evidence="2 3">SARL4B</strain>
    </source>
</reference>
<protein>
    <submittedName>
        <fullName evidence="2">Uncharacterized protein</fullName>
    </submittedName>
</protein>
<organism evidence="2 3">
    <name type="scientific">Halorhabdus tiamatea SARL4B</name>
    <dbReference type="NCBI Taxonomy" id="1033806"/>
    <lineage>
        <taxon>Archaea</taxon>
        <taxon>Methanobacteriati</taxon>
        <taxon>Methanobacteriota</taxon>
        <taxon>Stenosarchaea group</taxon>
        <taxon>Halobacteria</taxon>
        <taxon>Halobacteriales</taxon>
        <taxon>Haloarculaceae</taxon>
        <taxon>Halorhabdus</taxon>
    </lineage>
</organism>
<dbReference type="Gene3D" id="2.60.40.10">
    <property type="entry name" value="Immunoglobulins"/>
    <property type="match status" value="1"/>
</dbReference>
<evidence type="ECO:0000313" key="2">
    <source>
        <dbReference type="EMBL" id="ERJ07228.1"/>
    </source>
</evidence>
<evidence type="ECO:0000313" key="3">
    <source>
        <dbReference type="Proteomes" id="UP000003861"/>
    </source>
</evidence>
<feature type="region of interest" description="Disordered" evidence="1">
    <location>
        <begin position="367"/>
        <end position="388"/>
    </location>
</feature>
<evidence type="ECO:0000256" key="1">
    <source>
        <dbReference type="SAM" id="MobiDB-lite"/>
    </source>
</evidence>
<dbReference type="AlphaFoldDB" id="U2E4S0"/>
<dbReference type="OrthoDB" id="147270at2157"/>
<dbReference type="PANTHER" id="PTHR39198:SF1">
    <property type="entry name" value="ALPHA-GALACTOSIDASE NEW3 DOMAIN-CONTAINING PROTEIN"/>
    <property type="match status" value="1"/>
</dbReference>
<proteinExistence type="predicted"/>
<dbReference type="RefSeq" id="WP_008528244.1">
    <property type="nucleotide sequence ID" value="NC_021921.1"/>
</dbReference>
<dbReference type="STRING" id="1033806.HTIA_2027"/>
<dbReference type="GeneID" id="23799419"/>
<sequence>MKHRNVLIIALVAALITPAAAAHVPLENSAPVQGEPVAADEPVTTVSAGSSQASAGSSQTNATNYTHLYLDDQYQYGEVKPGNSTTFNITVANGEDHAVELSPHVVLPQLEAHPIQDAWITIEDANTTLGANAERTFTVTVSVPEDTELGDYQAAIALTEETISYPARPPQPIHAATISVEVYQEPTVTIQSPSYYSTSIQAGSDYTYEVVVENTGENAVPLNPSIETEESRYRDQATAQRSWFDIEAPSEVAAGENATVEITVNAPSDASVGDYDAMVDLGLKDPGRQDQSDYWQQVDLGFQIWEQPEDPFVTDFQVGDEVENVTLTLSASQYREMANDRPASFDVTFVAPNGTVADHQRAQVTNRGSVSLTSAASRGETQGPYTSGNEAKQFVYGVDDPSAGEWTVQIMPHNTTDFSYEIVRNES</sequence>
<dbReference type="Proteomes" id="UP000003861">
    <property type="component" value="Unassembled WGS sequence"/>
</dbReference>
<dbReference type="PANTHER" id="PTHR39198">
    <property type="entry name" value="HYPOTHETICAL MEMBRANE PROTEIN, CONSERVED"/>
    <property type="match status" value="1"/>
</dbReference>
<gene>
    <name evidence="2" type="ORF">HLRTI_000586</name>
</gene>
<accession>U2E4S0</accession>
<name>U2E4S0_9EURY</name>
<dbReference type="eggNOG" id="arCOG04932">
    <property type="taxonomic scope" value="Archaea"/>
</dbReference>
<comment type="caution">
    <text evidence="2">The sequence shown here is derived from an EMBL/GenBank/DDBJ whole genome shotgun (WGS) entry which is preliminary data.</text>
</comment>
<dbReference type="InterPro" id="IPR013783">
    <property type="entry name" value="Ig-like_fold"/>
</dbReference>